<evidence type="ECO:0000313" key="3">
    <source>
        <dbReference type="Proteomes" id="UP001472677"/>
    </source>
</evidence>
<accession>A0ABR2FPE4</accession>
<keyword evidence="3" id="KW-1185">Reference proteome</keyword>
<evidence type="ECO:0000256" key="1">
    <source>
        <dbReference type="SAM" id="MobiDB-lite"/>
    </source>
</evidence>
<organism evidence="2 3">
    <name type="scientific">Hibiscus sabdariffa</name>
    <name type="common">roselle</name>
    <dbReference type="NCBI Taxonomy" id="183260"/>
    <lineage>
        <taxon>Eukaryota</taxon>
        <taxon>Viridiplantae</taxon>
        <taxon>Streptophyta</taxon>
        <taxon>Embryophyta</taxon>
        <taxon>Tracheophyta</taxon>
        <taxon>Spermatophyta</taxon>
        <taxon>Magnoliopsida</taxon>
        <taxon>eudicotyledons</taxon>
        <taxon>Gunneridae</taxon>
        <taxon>Pentapetalae</taxon>
        <taxon>rosids</taxon>
        <taxon>malvids</taxon>
        <taxon>Malvales</taxon>
        <taxon>Malvaceae</taxon>
        <taxon>Malvoideae</taxon>
        <taxon>Hibiscus</taxon>
    </lineage>
</organism>
<dbReference type="Proteomes" id="UP001472677">
    <property type="component" value="Unassembled WGS sequence"/>
</dbReference>
<reference evidence="2 3" key="1">
    <citation type="journal article" date="2024" name="G3 (Bethesda)">
        <title>Genome assembly of Hibiscus sabdariffa L. provides insights into metabolisms of medicinal natural products.</title>
        <authorList>
            <person name="Kim T."/>
        </authorList>
    </citation>
    <scope>NUCLEOTIDE SEQUENCE [LARGE SCALE GENOMIC DNA]</scope>
    <source>
        <strain evidence="2">TK-2024</strain>
        <tissue evidence="2">Old leaves</tissue>
    </source>
</reference>
<dbReference type="EMBL" id="JBBPBM010000005">
    <property type="protein sequence ID" value="KAK8583820.1"/>
    <property type="molecule type" value="Genomic_DNA"/>
</dbReference>
<evidence type="ECO:0000313" key="2">
    <source>
        <dbReference type="EMBL" id="KAK8583820.1"/>
    </source>
</evidence>
<protein>
    <submittedName>
        <fullName evidence="2">Uncharacterized protein</fullName>
    </submittedName>
</protein>
<proteinExistence type="predicted"/>
<name>A0ABR2FPE4_9ROSI</name>
<sequence length="132" mass="14443">MDELSDRHIKGNDVGLTWTEVALKKHAARNGSFVIESIDGVGNITPASSNHEGDKDITSKGDLDHVLPMAFYDVRGMGLCPITMTHDESPKKCNTSWIVSVDEIMNAQRSNGDQPQCDLDVGRDQSEEESPS</sequence>
<gene>
    <name evidence="2" type="ORF">V6N12_068078</name>
</gene>
<comment type="caution">
    <text evidence="2">The sequence shown here is derived from an EMBL/GenBank/DDBJ whole genome shotgun (WGS) entry which is preliminary data.</text>
</comment>
<feature type="region of interest" description="Disordered" evidence="1">
    <location>
        <begin position="107"/>
        <end position="132"/>
    </location>
</feature>